<dbReference type="InterPro" id="IPR029058">
    <property type="entry name" value="AB_hydrolase_fold"/>
</dbReference>
<dbReference type="OrthoDB" id="7389193at2"/>
<evidence type="ECO:0000313" key="2">
    <source>
        <dbReference type="EMBL" id="MXP46077.1"/>
    </source>
</evidence>
<dbReference type="AlphaFoldDB" id="A0A6I4UW30"/>
<reference evidence="2 3" key="1">
    <citation type="submission" date="2019-12" db="EMBL/GenBank/DDBJ databases">
        <title>Genomic-based taxomic classification of the family Erythrobacteraceae.</title>
        <authorList>
            <person name="Xu L."/>
        </authorList>
    </citation>
    <scope>NUCLEOTIDE SEQUENCE [LARGE SCALE GENOMIC DNA]</scope>
    <source>
        <strain evidence="2 3">SW-109</strain>
    </source>
</reference>
<feature type="domain" description="AB hydrolase-1" evidence="1">
    <location>
        <begin position="130"/>
        <end position="177"/>
    </location>
</feature>
<keyword evidence="3" id="KW-1185">Reference proteome</keyword>
<gene>
    <name evidence="2" type="ORF">GRI43_01555</name>
</gene>
<evidence type="ECO:0000313" key="3">
    <source>
        <dbReference type="Proteomes" id="UP000471435"/>
    </source>
</evidence>
<proteinExistence type="predicted"/>
<dbReference type="Pfam" id="PF00561">
    <property type="entry name" value="Abhydrolase_1"/>
    <property type="match status" value="1"/>
</dbReference>
<accession>A0A6I4UW30</accession>
<organism evidence="2 3">
    <name type="scientific">Pontixanthobacter luteolus</name>
    <dbReference type="NCBI Taxonomy" id="295089"/>
    <lineage>
        <taxon>Bacteria</taxon>
        <taxon>Pseudomonadati</taxon>
        <taxon>Pseudomonadota</taxon>
        <taxon>Alphaproteobacteria</taxon>
        <taxon>Sphingomonadales</taxon>
        <taxon>Erythrobacteraceae</taxon>
        <taxon>Pontixanthobacter</taxon>
    </lineage>
</organism>
<protein>
    <submittedName>
        <fullName evidence="2">Alpha/beta hydrolase</fullName>
    </submittedName>
</protein>
<dbReference type="PANTHER" id="PTHR37946:SF1">
    <property type="entry name" value="SLL1969 PROTEIN"/>
    <property type="match status" value="1"/>
</dbReference>
<dbReference type="Gene3D" id="3.40.50.1820">
    <property type="entry name" value="alpha/beta hydrolase"/>
    <property type="match status" value="1"/>
</dbReference>
<evidence type="ECO:0000259" key="1">
    <source>
        <dbReference type="Pfam" id="PF00561"/>
    </source>
</evidence>
<dbReference type="PANTHER" id="PTHR37946">
    <property type="entry name" value="SLL1969 PROTEIN"/>
    <property type="match status" value="1"/>
</dbReference>
<comment type="caution">
    <text evidence="2">The sequence shown here is derived from an EMBL/GenBank/DDBJ whole genome shotgun (WGS) entry which is preliminary data.</text>
</comment>
<sequence>MAMQNSPPSANARVWTAEELSRRVALASAENPQPAERPKLRHLAGELRFLAEPAVRPFRKIDIVQAEVPRTVMLLPGFATHPVRMRYMAQQLERAGHKVKRWGLGFNFGPTPENVEYLEQRLDEIYRRYDRPVYLVGWSLGGLFARELGRRHPEMIAKVVTMGSPFSGNPRANNAWRIYQFLTGHSVDNPPVETDNAAKPPVETVAFWSASDGIISPRSACGKPGERDRAVALRCNHLGFSYSPECISAVLRELEGR</sequence>
<dbReference type="EMBL" id="WTYP01000001">
    <property type="protein sequence ID" value="MXP46077.1"/>
    <property type="molecule type" value="Genomic_DNA"/>
</dbReference>
<dbReference type="Proteomes" id="UP000471435">
    <property type="component" value="Unassembled WGS sequence"/>
</dbReference>
<dbReference type="GO" id="GO:0016787">
    <property type="term" value="F:hydrolase activity"/>
    <property type="evidence" value="ECO:0007669"/>
    <property type="project" value="UniProtKB-KW"/>
</dbReference>
<dbReference type="RefSeq" id="WP_160729354.1">
    <property type="nucleotide sequence ID" value="NZ_WTYP01000001.1"/>
</dbReference>
<keyword evidence="2" id="KW-0378">Hydrolase</keyword>
<name>A0A6I4UW30_9SPHN</name>
<dbReference type="InterPro" id="IPR000073">
    <property type="entry name" value="AB_hydrolase_1"/>
</dbReference>
<dbReference type="SUPFAM" id="SSF53474">
    <property type="entry name" value="alpha/beta-Hydrolases"/>
    <property type="match status" value="1"/>
</dbReference>